<dbReference type="PANTHER" id="PTHR33744:SF1">
    <property type="entry name" value="DNA-BINDING TRANSCRIPTIONAL ACTIVATOR ADER"/>
    <property type="match status" value="1"/>
</dbReference>
<gene>
    <name evidence="4" type="ORF">AN957_20540</name>
</gene>
<evidence type="ECO:0000259" key="2">
    <source>
        <dbReference type="Pfam" id="PF13556"/>
    </source>
</evidence>
<evidence type="ECO:0000259" key="3">
    <source>
        <dbReference type="Pfam" id="PF17853"/>
    </source>
</evidence>
<dbReference type="InterPro" id="IPR041522">
    <property type="entry name" value="CdaR_GGDEF"/>
</dbReference>
<dbReference type="InterPro" id="IPR042070">
    <property type="entry name" value="PucR_C-HTH_sf"/>
</dbReference>
<dbReference type="EMBL" id="LJIX01000006">
    <property type="protein sequence ID" value="KQL22005.1"/>
    <property type="molecule type" value="Genomic_DNA"/>
</dbReference>
<keyword evidence="5" id="KW-1185">Reference proteome</keyword>
<dbReference type="PANTHER" id="PTHR33744">
    <property type="entry name" value="CARBOHYDRATE DIACID REGULATOR"/>
    <property type="match status" value="1"/>
</dbReference>
<evidence type="ECO:0000256" key="1">
    <source>
        <dbReference type="ARBA" id="ARBA00006754"/>
    </source>
</evidence>
<dbReference type="InterPro" id="IPR025736">
    <property type="entry name" value="PucR_C-HTH_dom"/>
</dbReference>
<comment type="similarity">
    <text evidence="1">Belongs to the CdaR family.</text>
</comment>
<dbReference type="Pfam" id="PF13556">
    <property type="entry name" value="HTH_30"/>
    <property type="match status" value="1"/>
</dbReference>
<dbReference type="PATRIC" id="fig|1637975.4.peg.4084"/>
<reference evidence="4 5" key="1">
    <citation type="submission" date="2015-09" db="EMBL/GenBank/DDBJ databases">
        <title>Genome sequencing project for genomic taxonomy and phylogenomics of Bacillus-like bacteria.</title>
        <authorList>
            <person name="Liu B."/>
            <person name="Wang J."/>
            <person name="Zhu Y."/>
            <person name="Liu G."/>
            <person name="Chen Q."/>
            <person name="Chen Z."/>
            <person name="Lan J."/>
            <person name="Che J."/>
            <person name="Ge C."/>
            <person name="Shi H."/>
            <person name="Pan Z."/>
            <person name="Liu X."/>
        </authorList>
    </citation>
    <scope>NUCLEOTIDE SEQUENCE [LARGE SCALE GENOMIC DNA]</scope>
    <source>
        <strain evidence="4 5">FJAT-18043</strain>
    </source>
</reference>
<dbReference type="STRING" id="1637975.AN957_20540"/>
<name>A0A0Q3TFU1_9BACI</name>
<proteinExistence type="inferred from homology"/>
<organism evidence="4 5">
    <name type="scientific">Cytobacillus solani</name>
    <dbReference type="NCBI Taxonomy" id="1637975"/>
    <lineage>
        <taxon>Bacteria</taxon>
        <taxon>Bacillati</taxon>
        <taxon>Bacillota</taxon>
        <taxon>Bacilli</taxon>
        <taxon>Bacillales</taxon>
        <taxon>Bacillaceae</taxon>
        <taxon>Cytobacillus</taxon>
    </lineage>
</organism>
<evidence type="ECO:0000313" key="5">
    <source>
        <dbReference type="Proteomes" id="UP000050996"/>
    </source>
</evidence>
<dbReference type="Pfam" id="PF17853">
    <property type="entry name" value="GGDEF_2"/>
    <property type="match status" value="1"/>
</dbReference>
<feature type="domain" description="PucR C-terminal helix-turn-helix" evidence="2">
    <location>
        <begin position="346"/>
        <end position="404"/>
    </location>
</feature>
<accession>A0A0Q3TFU1</accession>
<sequence>MDLVENTFFVPDYLHDLLVASEKGLKGICAELASLLSFPVIITDPLFNQLATEQVVNKVEINYIDNQYREITGDKPAVVNCQLTSDGVPTKGICSAIILDGRLRGYLFVQIDEVSDETIARIHSIIAYASSLCSLELRKKLELKQERQQFKEAFIYDLLYGNMKQKDEIISYGNIWGWDFTQSHTIIVFSLVDFDYYSEDQKRIDSMFFLIERVLIESNLKPIAMKKRGEIVVIYQIPGEEMDKNEYVIKEFIQRVMTQAEIMDMNTRIATGIGRESTNPEELYKSYQEAKVAYEVGLLLNIHTPFFNGLGLERILYKHDLQDVKEYYDHTLGKLEKYDQVHGGELMHTLEFYAANQYDLTKTAEALFLHRNTLRYRFKKVEEILDKKLDDMNVRLNITAAFKIRQLRKI</sequence>
<dbReference type="Proteomes" id="UP000050996">
    <property type="component" value="Unassembled WGS sequence"/>
</dbReference>
<protein>
    <recommendedName>
        <fullName evidence="6">PucR family transcriptional regulator</fullName>
    </recommendedName>
</protein>
<dbReference type="AlphaFoldDB" id="A0A0Q3TFU1"/>
<feature type="domain" description="CdaR GGDEF-like" evidence="3">
    <location>
        <begin position="165"/>
        <end position="296"/>
    </location>
</feature>
<dbReference type="Gene3D" id="1.10.10.2840">
    <property type="entry name" value="PucR C-terminal helix-turn-helix domain"/>
    <property type="match status" value="1"/>
</dbReference>
<evidence type="ECO:0000313" key="4">
    <source>
        <dbReference type="EMBL" id="KQL22005.1"/>
    </source>
</evidence>
<comment type="caution">
    <text evidence="4">The sequence shown here is derived from an EMBL/GenBank/DDBJ whole genome shotgun (WGS) entry which is preliminary data.</text>
</comment>
<evidence type="ECO:0008006" key="6">
    <source>
        <dbReference type="Google" id="ProtNLM"/>
    </source>
</evidence>
<dbReference type="InterPro" id="IPR051448">
    <property type="entry name" value="CdaR-like_regulators"/>
</dbReference>